<gene>
    <name evidence="1" type="ORF">MM415A00937_0010</name>
</gene>
<dbReference type="Pfam" id="PF05135">
    <property type="entry name" value="Phage_connect_1"/>
    <property type="match status" value="1"/>
</dbReference>
<evidence type="ECO:0000313" key="1">
    <source>
        <dbReference type="EMBL" id="QJA79180.1"/>
    </source>
</evidence>
<dbReference type="EMBL" id="MT142370">
    <property type="protein sequence ID" value="QJA79180.1"/>
    <property type="molecule type" value="Genomic_DNA"/>
</dbReference>
<reference evidence="1" key="1">
    <citation type="submission" date="2020-03" db="EMBL/GenBank/DDBJ databases">
        <title>The deep terrestrial virosphere.</title>
        <authorList>
            <person name="Holmfeldt K."/>
            <person name="Nilsson E."/>
            <person name="Simone D."/>
            <person name="Lopez-Fernandez M."/>
            <person name="Wu X."/>
            <person name="de Brujin I."/>
            <person name="Lundin D."/>
            <person name="Andersson A."/>
            <person name="Bertilsson S."/>
            <person name="Dopson M."/>
        </authorList>
    </citation>
    <scope>NUCLEOTIDE SEQUENCE</scope>
    <source>
        <strain evidence="1">MM415A00937</strain>
    </source>
</reference>
<dbReference type="CDD" id="cd08054">
    <property type="entry name" value="gp6"/>
    <property type="match status" value="1"/>
</dbReference>
<name>A0A6M3KBE0_9ZZZZ</name>
<accession>A0A6M3KBE0</accession>
<sequence>MTINLSGAKSHLRIDYDDDDVLIQLYIDAATLHAERYLRRDFATEYPDALPRPIEVAILQHVAEMYRDREANQKEAGTVPPLMWFDLLSTYRVFS</sequence>
<dbReference type="NCBIfam" id="TIGR01560">
    <property type="entry name" value="put_DNA_pack"/>
    <property type="match status" value="1"/>
</dbReference>
<dbReference type="Gene3D" id="1.10.3230.30">
    <property type="entry name" value="Phage gp6-like head-tail connector protein"/>
    <property type="match status" value="1"/>
</dbReference>
<dbReference type="InterPro" id="IPR006450">
    <property type="entry name" value="Phage_HK97_gp6-like"/>
</dbReference>
<proteinExistence type="predicted"/>
<dbReference type="AlphaFoldDB" id="A0A6M3KBE0"/>
<protein>
    <submittedName>
        <fullName evidence="1">Putative head-tail connector</fullName>
    </submittedName>
</protein>
<organism evidence="1">
    <name type="scientific">viral metagenome</name>
    <dbReference type="NCBI Taxonomy" id="1070528"/>
    <lineage>
        <taxon>unclassified sequences</taxon>
        <taxon>metagenomes</taxon>
        <taxon>organismal metagenomes</taxon>
    </lineage>
</organism>
<dbReference type="InterPro" id="IPR021146">
    <property type="entry name" value="Phage_gp6-like_head-tail"/>
</dbReference>